<name>A0ABS1TCH1_9CLOT</name>
<evidence type="ECO:0000313" key="4">
    <source>
        <dbReference type="EMBL" id="MBL4937064.1"/>
    </source>
</evidence>
<dbReference type="InterPro" id="IPR050624">
    <property type="entry name" value="HTH-type_Tx_Regulator"/>
</dbReference>
<evidence type="ECO:0000256" key="1">
    <source>
        <dbReference type="ARBA" id="ARBA00023125"/>
    </source>
</evidence>
<dbReference type="PANTHER" id="PTHR43479">
    <property type="entry name" value="ACREF/ENVCD OPERON REPRESSOR-RELATED"/>
    <property type="match status" value="1"/>
</dbReference>
<feature type="DNA-binding region" description="H-T-H motif" evidence="2">
    <location>
        <begin position="35"/>
        <end position="54"/>
    </location>
</feature>
<dbReference type="PROSITE" id="PS50977">
    <property type="entry name" value="HTH_TETR_2"/>
    <property type="match status" value="1"/>
</dbReference>
<proteinExistence type="predicted"/>
<dbReference type="Proteomes" id="UP000632377">
    <property type="component" value="Unassembled WGS sequence"/>
</dbReference>
<organism evidence="4 5">
    <name type="scientific">Clostridium rhizosphaerae</name>
    <dbReference type="NCBI Taxonomy" id="2803861"/>
    <lineage>
        <taxon>Bacteria</taxon>
        <taxon>Bacillati</taxon>
        <taxon>Bacillota</taxon>
        <taxon>Clostridia</taxon>
        <taxon>Eubacteriales</taxon>
        <taxon>Clostridiaceae</taxon>
        <taxon>Clostridium</taxon>
    </lineage>
</organism>
<protein>
    <submittedName>
        <fullName evidence="4">TetR/AcrR family transcriptional regulator</fullName>
    </submittedName>
</protein>
<dbReference type="InterPro" id="IPR009057">
    <property type="entry name" value="Homeodomain-like_sf"/>
</dbReference>
<feature type="domain" description="HTH tetR-type" evidence="3">
    <location>
        <begin position="12"/>
        <end position="72"/>
    </location>
</feature>
<evidence type="ECO:0000256" key="2">
    <source>
        <dbReference type="PROSITE-ProRule" id="PRU00335"/>
    </source>
</evidence>
<dbReference type="PRINTS" id="PR00455">
    <property type="entry name" value="HTHTETR"/>
</dbReference>
<dbReference type="RefSeq" id="WP_202749819.1">
    <property type="nucleotide sequence ID" value="NZ_JAESWC010000009.1"/>
</dbReference>
<dbReference type="Gene3D" id="1.10.357.10">
    <property type="entry name" value="Tetracycline Repressor, domain 2"/>
    <property type="match status" value="1"/>
</dbReference>
<dbReference type="PANTHER" id="PTHR43479:SF11">
    <property type="entry name" value="ACREF_ENVCD OPERON REPRESSOR-RELATED"/>
    <property type="match status" value="1"/>
</dbReference>
<keyword evidence="1 2" id="KW-0238">DNA-binding</keyword>
<evidence type="ECO:0000259" key="3">
    <source>
        <dbReference type="PROSITE" id="PS50977"/>
    </source>
</evidence>
<accession>A0ABS1TCH1</accession>
<reference evidence="4 5" key="1">
    <citation type="submission" date="2021-01" db="EMBL/GenBank/DDBJ databases">
        <title>Genome public.</title>
        <authorList>
            <person name="Liu C."/>
            <person name="Sun Q."/>
        </authorList>
    </citation>
    <scope>NUCLEOTIDE SEQUENCE [LARGE SCALE GENOMIC DNA]</scope>
    <source>
        <strain evidence="4 5">YIM B02515</strain>
    </source>
</reference>
<dbReference type="SUPFAM" id="SSF46689">
    <property type="entry name" value="Homeodomain-like"/>
    <property type="match status" value="1"/>
</dbReference>
<dbReference type="InterPro" id="IPR001647">
    <property type="entry name" value="HTH_TetR"/>
</dbReference>
<keyword evidence="5" id="KW-1185">Reference proteome</keyword>
<evidence type="ECO:0000313" key="5">
    <source>
        <dbReference type="Proteomes" id="UP000632377"/>
    </source>
</evidence>
<sequence>MTIEKRREREKEEMKELILSAASDIIAIEGFDKLSIRKIAKKIEYSPAIIYHYFNDKEEILNNVMQRGYKKIISAVSSTEMKNTSPEERLVEMTRNYIEAALNMPDEFMAAQLNKSNEALKHTSWLFKGASKEKLALSELCQCLQDIYKDKEADENTIELTAQMIAVSTLGLIMKLTVERNLVEEQRQRLIDFYSKEIVLRIANGNKIK</sequence>
<gene>
    <name evidence="4" type="ORF">JK636_15020</name>
</gene>
<dbReference type="Pfam" id="PF00440">
    <property type="entry name" value="TetR_N"/>
    <property type="match status" value="1"/>
</dbReference>
<dbReference type="EMBL" id="JAESWC010000009">
    <property type="protein sequence ID" value="MBL4937064.1"/>
    <property type="molecule type" value="Genomic_DNA"/>
</dbReference>
<comment type="caution">
    <text evidence="4">The sequence shown here is derived from an EMBL/GenBank/DDBJ whole genome shotgun (WGS) entry which is preliminary data.</text>
</comment>